<evidence type="ECO:0000256" key="1">
    <source>
        <dbReference type="SAM" id="MobiDB-lite"/>
    </source>
</evidence>
<name>A0A1F6WH92_9BACT</name>
<gene>
    <name evidence="3" type="ORF">A3B93_00365</name>
</gene>
<comment type="caution">
    <text evidence="3">The sequence shown here is derived from an EMBL/GenBank/DDBJ whole genome shotgun (WGS) entry which is preliminary data.</text>
</comment>
<evidence type="ECO:0000313" key="3">
    <source>
        <dbReference type="EMBL" id="OGI81259.1"/>
    </source>
</evidence>
<keyword evidence="2" id="KW-0812">Transmembrane</keyword>
<keyword evidence="2" id="KW-1133">Transmembrane helix</keyword>
<organism evidence="3 4">
    <name type="scientific">Candidatus Nomurabacteria bacterium RIFCSPHIGHO2_02_FULL_42_24</name>
    <dbReference type="NCBI Taxonomy" id="1801757"/>
    <lineage>
        <taxon>Bacteria</taxon>
        <taxon>Candidatus Nomuraibacteriota</taxon>
    </lineage>
</organism>
<feature type="transmembrane region" description="Helical" evidence="2">
    <location>
        <begin position="7"/>
        <end position="27"/>
    </location>
</feature>
<dbReference type="AlphaFoldDB" id="A0A1F6WH92"/>
<proteinExistence type="predicted"/>
<dbReference type="EMBL" id="MFUH01000035">
    <property type="protein sequence ID" value="OGI81259.1"/>
    <property type="molecule type" value="Genomic_DNA"/>
</dbReference>
<dbReference type="Proteomes" id="UP000179880">
    <property type="component" value="Unassembled WGS sequence"/>
</dbReference>
<reference evidence="3 4" key="1">
    <citation type="journal article" date="2016" name="Nat. Commun.">
        <title>Thousands of microbial genomes shed light on interconnected biogeochemical processes in an aquifer system.</title>
        <authorList>
            <person name="Anantharaman K."/>
            <person name="Brown C.T."/>
            <person name="Hug L.A."/>
            <person name="Sharon I."/>
            <person name="Castelle C.J."/>
            <person name="Probst A.J."/>
            <person name="Thomas B.C."/>
            <person name="Singh A."/>
            <person name="Wilkins M.J."/>
            <person name="Karaoz U."/>
            <person name="Brodie E.L."/>
            <person name="Williams K.H."/>
            <person name="Hubbard S.S."/>
            <person name="Banfield J.F."/>
        </authorList>
    </citation>
    <scope>NUCLEOTIDE SEQUENCE [LARGE SCALE GENOMIC DNA]</scope>
</reference>
<protein>
    <submittedName>
        <fullName evidence="3">Uncharacterized protein</fullName>
    </submittedName>
</protein>
<evidence type="ECO:0000313" key="4">
    <source>
        <dbReference type="Proteomes" id="UP000179880"/>
    </source>
</evidence>
<keyword evidence="2" id="KW-0472">Membrane</keyword>
<feature type="region of interest" description="Disordered" evidence="1">
    <location>
        <begin position="116"/>
        <end position="141"/>
    </location>
</feature>
<accession>A0A1F6WH92</accession>
<feature type="compositionally biased region" description="Polar residues" evidence="1">
    <location>
        <begin position="124"/>
        <end position="133"/>
    </location>
</feature>
<evidence type="ECO:0000256" key="2">
    <source>
        <dbReference type="SAM" id="Phobius"/>
    </source>
</evidence>
<sequence>MTMKPKLKSILIFVAVLVVVILVYVFVFQRPSSEDATLVPVGSPVSGGTGAQSSPAVSLLGEVPGDSVSREFLNLLLNIRGIRLDAEDVFSNPIFGSLMDFTITLVQDSTEGRSNPFAPIGSDFQVSSSAPQDSSDEDFTL</sequence>